<reference evidence="13 14" key="1">
    <citation type="journal article" date="2007" name="Nature">
        <title>Evolution of genes and genomes on the Drosophila phylogeny.</title>
        <authorList>
            <consortium name="Drosophila 12 Genomes Consortium"/>
            <person name="Clark A.G."/>
            <person name="Eisen M.B."/>
            <person name="Smith D.R."/>
            <person name="Bergman C.M."/>
            <person name="Oliver B."/>
            <person name="Markow T.A."/>
            <person name="Kaufman T.C."/>
            <person name="Kellis M."/>
            <person name="Gelbart W."/>
            <person name="Iyer V.N."/>
            <person name="Pollard D.A."/>
            <person name="Sackton T.B."/>
            <person name="Larracuente A.M."/>
            <person name="Singh N.D."/>
            <person name="Abad J.P."/>
            <person name="Abt D.N."/>
            <person name="Adryan B."/>
            <person name="Aguade M."/>
            <person name="Akashi H."/>
            <person name="Anderson W.W."/>
            <person name="Aquadro C.F."/>
            <person name="Ardell D.H."/>
            <person name="Arguello R."/>
            <person name="Artieri C.G."/>
            <person name="Barbash D.A."/>
            <person name="Barker D."/>
            <person name="Barsanti P."/>
            <person name="Batterham P."/>
            <person name="Batzoglou S."/>
            <person name="Begun D."/>
            <person name="Bhutkar A."/>
            <person name="Blanco E."/>
            <person name="Bosak S.A."/>
            <person name="Bradley R.K."/>
            <person name="Brand A.D."/>
            <person name="Brent M.R."/>
            <person name="Brooks A.N."/>
            <person name="Brown R.H."/>
            <person name="Butlin R.K."/>
            <person name="Caggese C."/>
            <person name="Calvi B.R."/>
            <person name="Bernardo de Carvalho A."/>
            <person name="Caspi A."/>
            <person name="Castrezana S."/>
            <person name="Celniker S.E."/>
            <person name="Chang J.L."/>
            <person name="Chapple C."/>
            <person name="Chatterji S."/>
            <person name="Chinwalla A."/>
            <person name="Civetta A."/>
            <person name="Clifton S.W."/>
            <person name="Comeron J.M."/>
            <person name="Costello J.C."/>
            <person name="Coyne J.A."/>
            <person name="Daub J."/>
            <person name="David R.G."/>
            <person name="Delcher A.L."/>
            <person name="Delehaunty K."/>
            <person name="Do C.B."/>
            <person name="Ebling H."/>
            <person name="Edwards K."/>
            <person name="Eickbush T."/>
            <person name="Evans J.D."/>
            <person name="Filipski A."/>
            <person name="Findeiss S."/>
            <person name="Freyhult E."/>
            <person name="Fulton L."/>
            <person name="Fulton R."/>
            <person name="Garcia A.C."/>
            <person name="Gardiner A."/>
            <person name="Garfield D.A."/>
            <person name="Garvin B.E."/>
            <person name="Gibson G."/>
            <person name="Gilbert D."/>
            <person name="Gnerre S."/>
            <person name="Godfrey J."/>
            <person name="Good R."/>
            <person name="Gotea V."/>
            <person name="Gravely B."/>
            <person name="Greenberg A.J."/>
            <person name="Griffiths-Jones S."/>
            <person name="Gross S."/>
            <person name="Guigo R."/>
            <person name="Gustafson E.A."/>
            <person name="Haerty W."/>
            <person name="Hahn M.W."/>
            <person name="Halligan D.L."/>
            <person name="Halpern A.L."/>
            <person name="Halter G.M."/>
            <person name="Han M.V."/>
            <person name="Heger A."/>
            <person name="Hillier L."/>
            <person name="Hinrichs A.S."/>
            <person name="Holmes I."/>
            <person name="Hoskins R.A."/>
            <person name="Hubisz M.J."/>
            <person name="Hultmark D."/>
            <person name="Huntley M.A."/>
            <person name="Jaffe D.B."/>
            <person name="Jagadeeshan S."/>
            <person name="Jeck W.R."/>
            <person name="Johnson J."/>
            <person name="Jones C.D."/>
            <person name="Jordan W.C."/>
            <person name="Karpen G.H."/>
            <person name="Kataoka E."/>
            <person name="Keightley P.D."/>
            <person name="Kheradpour P."/>
            <person name="Kirkness E.F."/>
            <person name="Koerich L.B."/>
            <person name="Kristiansen K."/>
            <person name="Kudrna D."/>
            <person name="Kulathinal R.J."/>
            <person name="Kumar S."/>
            <person name="Kwok R."/>
            <person name="Lander E."/>
            <person name="Langley C.H."/>
            <person name="Lapoint R."/>
            <person name="Lazzaro B.P."/>
            <person name="Lee S.J."/>
            <person name="Levesque L."/>
            <person name="Li R."/>
            <person name="Lin C.F."/>
            <person name="Lin M.F."/>
            <person name="Lindblad-Toh K."/>
            <person name="Llopart A."/>
            <person name="Long M."/>
            <person name="Low L."/>
            <person name="Lozovsky E."/>
            <person name="Lu J."/>
            <person name="Luo M."/>
            <person name="Machado C.A."/>
            <person name="Makalowski W."/>
            <person name="Marzo M."/>
            <person name="Matsuda M."/>
            <person name="Matzkin L."/>
            <person name="McAllister B."/>
            <person name="McBride C.S."/>
            <person name="McKernan B."/>
            <person name="McKernan K."/>
            <person name="Mendez-Lago M."/>
            <person name="Minx P."/>
            <person name="Mollenhauer M.U."/>
            <person name="Montooth K."/>
            <person name="Mount S.M."/>
            <person name="Mu X."/>
            <person name="Myers E."/>
            <person name="Negre B."/>
            <person name="Newfeld S."/>
            <person name="Nielsen R."/>
            <person name="Noor M.A."/>
            <person name="O'Grady P."/>
            <person name="Pachter L."/>
            <person name="Papaceit M."/>
            <person name="Parisi M.J."/>
            <person name="Parisi M."/>
            <person name="Parts L."/>
            <person name="Pedersen J.S."/>
            <person name="Pesole G."/>
            <person name="Phillippy A.M."/>
            <person name="Ponting C.P."/>
            <person name="Pop M."/>
            <person name="Porcelli D."/>
            <person name="Powell J.R."/>
            <person name="Prohaska S."/>
            <person name="Pruitt K."/>
            <person name="Puig M."/>
            <person name="Quesneville H."/>
            <person name="Ram K.R."/>
            <person name="Rand D."/>
            <person name="Rasmussen M.D."/>
            <person name="Reed L.K."/>
            <person name="Reenan R."/>
            <person name="Reily A."/>
            <person name="Remington K.A."/>
            <person name="Rieger T.T."/>
            <person name="Ritchie M.G."/>
            <person name="Robin C."/>
            <person name="Rogers Y.H."/>
            <person name="Rohde C."/>
            <person name="Rozas J."/>
            <person name="Rubenfield M.J."/>
            <person name="Ruiz A."/>
            <person name="Russo S."/>
            <person name="Salzberg S.L."/>
            <person name="Sanchez-Gracia A."/>
            <person name="Saranga D.J."/>
            <person name="Sato H."/>
            <person name="Schaeffer S.W."/>
            <person name="Schatz M.C."/>
            <person name="Schlenke T."/>
            <person name="Schwartz R."/>
            <person name="Segarra C."/>
            <person name="Singh R.S."/>
            <person name="Sirot L."/>
            <person name="Sirota M."/>
            <person name="Sisneros N.B."/>
            <person name="Smith C.D."/>
            <person name="Smith T.F."/>
            <person name="Spieth J."/>
            <person name="Stage D.E."/>
            <person name="Stark A."/>
            <person name="Stephan W."/>
            <person name="Strausberg R.L."/>
            <person name="Strempel S."/>
            <person name="Sturgill D."/>
            <person name="Sutton G."/>
            <person name="Sutton G.G."/>
            <person name="Tao W."/>
            <person name="Teichmann S."/>
            <person name="Tobari Y.N."/>
            <person name="Tomimura Y."/>
            <person name="Tsolas J.M."/>
            <person name="Valente V.L."/>
            <person name="Venter E."/>
            <person name="Venter J.C."/>
            <person name="Vicario S."/>
            <person name="Vieira F.G."/>
            <person name="Vilella A.J."/>
            <person name="Villasante A."/>
            <person name="Walenz B."/>
            <person name="Wang J."/>
            <person name="Wasserman M."/>
            <person name="Watts T."/>
            <person name="Wilson D."/>
            <person name="Wilson R.K."/>
            <person name="Wing R.A."/>
            <person name="Wolfner M.F."/>
            <person name="Wong A."/>
            <person name="Wong G.K."/>
            <person name="Wu C.I."/>
            <person name="Wu G."/>
            <person name="Yamamoto D."/>
            <person name="Yang H.P."/>
            <person name="Yang S.P."/>
            <person name="Yorke J.A."/>
            <person name="Yoshida K."/>
            <person name="Zdobnov E."/>
            <person name="Zhang P."/>
            <person name="Zhang Y."/>
            <person name="Zimin A.V."/>
            <person name="Baldwin J."/>
            <person name="Abdouelleil A."/>
            <person name="Abdulkadir J."/>
            <person name="Abebe A."/>
            <person name="Abera B."/>
            <person name="Abreu J."/>
            <person name="Acer S.C."/>
            <person name="Aftuck L."/>
            <person name="Alexander A."/>
            <person name="An P."/>
            <person name="Anderson E."/>
            <person name="Anderson S."/>
            <person name="Arachi H."/>
            <person name="Azer M."/>
            <person name="Bachantsang P."/>
            <person name="Barry A."/>
            <person name="Bayul T."/>
            <person name="Berlin A."/>
            <person name="Bessette D."/>
            <person name="Bloom T."/>
            <person name="Blye J."/>
            <person name="Boguslavskiy L."/>
            <person name="Bonnet C."/>
            <person name="Boukhgalter B."/>
            <person name="Bourzgui I."/>
            <person name="Brown A."/>
            <person name="Cahill P."/>
            <person name="Channer S."/>
            <person name="Cheshatsang Y."/>
            <person name="Chuda L."/>
            <person name="Citroen M."/>
            <person name="Collymore A."/>
            <person name="Cooke P."/>
            <person name="Costello M."/>
            <person name="D'Aco K."/>
            <person name="Daza R."/>
            <person name="De Haan G."/>
            <person name="DeGray S."/>
            <person name="DeMaso C."/>
            <person name="Dhargay N."/>
            <person name="Dooley K."/>
            <person name="Dooley E."/>
            <person name="Doricent M."/>
            <person name="Dorje P."/>
            <person name="Dorjee K."/>
            <person name="Dupes A."/>
            <person name="Elong R."/>
            <person name="Falk J."/>
            <person name="Farina A."/>
            <person name="Faro S."/>
            <person name="Ferguson D."/>
            <person name="Fisher S."/>
            <person name="Foley C.D."/>
            <person name="Franke A."/>
            <person name="Friedrich D."/>
            <person name="Gadbois L."/>
            <person name="Gearin G."/>
            <person name="Gearin C.R."/>
            <person name="Giannoukos G."/>
            <person name="Goode T."/>
            <person name="Graham J."/>
            <person name="Grandbois E."/>
            <person name="Grewal S."/>
            <person name="Gyaltsen K."/>
            <person name="Hafez N."/>
            <person name="Hagos B."/>
            <person name="Hall J."/>
            <person name="Henson C."/>
            <person name="Hollinger A."/>
            <person name="Honan T."/>
            <person name="Huard M.D."/>
            <person name="Hughes L."/>
            <person name="Hurhula B."/>
            <person name="Husby M.E."/>
            <person name="Kamat A."/>
            <person name="Kanga B."/>
            <person name="Kashin S."/>
            <person name="Khazanovich D."/>
            <person name="Kisner P."/>
            <person name="Lance K."/>
            <person name="Lara M."/>
            <person name="Lee W."/>
            <person name="Lennon N."/>
            <person name="Letendre F."/>
            <person name="LeVine R."/>
            <person name="Lipovsky A."/>
            <person name="Liu X."/>
            <person name="Liu J."/>
            <person name="Liu S."/>
            <person name="Lokyitsang T."/>
            <person name="Lokyitsang Y."/>
            <person name="Lubonja R."/>
            <person name="Lui A."/>
            <person name="MacDonald P."/>
            <person name="Magnisalis V."/>
            <person name="Maru K."/>
            <person name="Matthews C."/>
            <person name="McCusker W."/>
            <person name="McDonough S."/>
            <person name="Mehta T."/>
            <person name="Meldrim J."/>
            <person name="Meneus L."/>
            <person name="Mihai O."/>
            <person name="Mihalev A."/>
            <person name="Mihova T."/>
            <person name="Mittelman R."/>
            <person name="Mlenga V."/>
            <person name="Montmayeur A."/>
            <person name="Mulrain L."/>
            <person name="Navidi A."/>
            <person name="Naylor J."/>
            <person name="Negash T."/>
            <person name="Nguyen T."/>
            <person name="Nguyen N."/>
            <person name="Nicol R."/>
            <person name="Norbu C."/>
            <person name="Norbu N."/>
            <person name="Novod N."/>
            <person name="O'Neill B."/>
            <person name="Osman S."/>
            <person name="Markiewicz E."/>
            <person name="Oyono O.L."/>
            <person name="Patti C."/>
            <person name="Phunkhang P."/>
            <person name="Pierre F."/>
            <person name="Priest M."/>
            <person name="Raghuraman S."/>
            <person name="Rege F."/>
            <person name="Reyes R."/>
            <person name="Rise C."/>
            <person name="Rogov P."/>
            <person name="Ross K."/>
            <person name="Ryan E."/>
            <person name="Settipalli S."/>
            <person name="Shea T."/>
            <person name="Sherpa N."/>
            <person name="Shi L."/>
            <person name="Shih D."/>
            <person name="Sparrow T."/>
            <person name="Spaulding J."/>
            <person name="Stalker J."/>
            <person name="Stange-Thomann N."/>
            <person name="Stavropoulos S."/>
            <person name="Stone C."/>
            <person name="Strader C."/>
            <person name="Tesfaye S."/>
            <person name="Thomson T."/>
            <person name="Thoulutsang Y."/>
            <person name="Thoulutsang D."/>
            <person name="Topham K."/>
            <person name="Topping I."/>
            <person name="Tsamla T."/>
            <person name="Vassiliev H."/>
            <person name="Vo A."/>
            <person name="Wangchuk T."/>
            <person name="Wangdi T."/>
            <person name="Weiand M."/>
            <person name="Wilkinson J."/>
            <person name="Wilson A."/>
            <person name="Yadav S."/>
            <person name="Young G."/>
            <person name="Yu Q."/>
            <person name="Zembek L."/>
            <person name="Zhong D."/>
            <person name="Zimmer A."/>
            <person name="Zwirko Z."/>
            <person name="Jaffe D.B."/>
            <person name="Alvarez P."/>
            <person name="Brockman W."/>
            <person name="Butler J."/>
            <person name="Chin C."/>
            <person name="Gnerre S."/>
            <person name="Grabherr M."/>
            <person name="Kleber M."/>
            <person name="Mauceli E."/>
            <person name="MacCallum I."/>
        </authorList>
    </citation>
    <scope>NUCLEOTIDE SEQUENCE [LARGE SCALE GENOMIC DNA]</scope>
    <source>
        <strain evidence="14">Tucson 15010-1051.87</strain>
    </source>
</reference>
<evidence type="ECO:0000256" key="7">
    <source>
        <dbReference type="ARBA" id="ARBA00042988"/>
    </source>
</evidence>
<dbReference type="SUPFAM" id="SSF55347">
    <property type="entry name" value="Glyceraldehyde-3-phosphate dehydrogenase-like, C-terminal domain"/>
    <property type="match status" value="1"/>
</dbReference>
<dbReference type="InterPro" id="IPR036291">
    <property type="entry name" value="NAD(P)-bd_dom_sf"/>
</dbReference>
<keyword evidence="2 13" id="KW-0560">Oxidoreductase</keyword>
<dbReference type="EC" id="1.3.1.20" evidence="3"/>
<evidence type="ECO:0000259" key="11">
    <source>
        <dbReference type="Pfam" id="PF01408"/>
    </source>
</evidence>
<gene>
    <name evidence="13" type="primary">Dvir\GJ22128</name>
    <name evidence="13" type="ORF">Dvir_GJ22128</name>
</gene>
<organism evidence="13 14">
    <name type="scientific">Drosophila virilis</name>
    <name type="common">Fruit fly</name>
    <dbReference type="NCBI Taxonomy" id="7244"/>
    <lineage>
        <taxon>Eukaryota</taxon>
        <taxon>Metazoa</taxon>
        <taxon>Ecdysozoa</taxon>
        <taxon>Arthropoda</taxon>
        <taxon>Hexapoda</taxon>
        <taxon>Insecta</taxon>
        <taxon>Pterygota</taxon>
        <taxon>Neoptera</taxon>
        <taxon>Endopterygota</taxon>
        <taxon>Diptera</taxon>
        <taxon>Brachycera</taxon>
        <taxon>Muscomorpha</taxon>
        <taxon>Ephydroidea</taxon>
        <taxon>Drosophilidae</taxon>
        <taxon>Drosophila</taxon>
    </lineage>
</organism>
<comment type="catalytic activity">
    <reaction evidence="9">
        <text>(1R,2R)-1,2-dihydrobenzene-1,2-diol + NADP(+) = catechol + NADPH + H(+)</text>
        <dbReference type="Rhea" id="RHEA:16729"/>
        <dbReference type="ChEBI" id="CHEBI:10702"/>
        <dbReference type="ChEBI" id="CHEBI:15378"/>
        <dbReference type="ChEBI" id="CHEBI:18135"/>
        <dbReference type="ChEBI" id="CHEBI:57783"/>
        <dbReference type="ChEBI" id="CHEBI:58349"/>
        <dbReference type="EC" id="1.3.1.20"/>
    </reaction>
</comment>
<dbReference type="GO" id="GO:0047115">
    <property type="term" value="F:trans-1,2-dihydrobenzene-1,2-diol dehydrogenase activity"/>
    <property type="evidence" value="ECO:0007669"/>
    <property type="project" value="UniProtKB-EC"/>
</dbReference>
<comment type="similarity">
    <text evidence="1">Belongs to the Gfo/Idh/MocA family.</text>
</comment>
<dbReference type="InterPro" id="IPR050984">
    <property type="entry name" value="Gfo/Idh/MocA_domain"/>
</dbReference>
<sequence>MRRLMSLFGRPLAQLGRRKLQTLPVAAERQLHGRSVDSIEPRPLCMQSKCGEKQPPQTLRWGIAPVNLMTEDFATALSVLPAHRHSITSCMDAYRSQATAFANKHRVPKIYTSFEDLARCPDVDAVYISPLNAMHCELCHLMLNHDKHVLCEQPLGMTEQQVVELVGKARARGLFLMEGIWPRCIPAYHILRHEIMRCKLGRIFAVECTLGWQLPTASPKAAEYAGVAKDLAPYGIQLALWVYREVPQQLRVSGKLNRDGIDVAADIDLIFKGNRRARLVLSAEQDLQNTATIRGTKGSAIMNSLWCPTELTFENRDFQFELPVAERSTHFNNRIALCYEAEEIRSCILAGLTESSLFNHDESRLMVHLTSQIKEMLEEDDQDARFQQKQAVG</sequence>
<protein>
    <recommendedName>
        <fullName evidence="5">Trans-1,2-dihydrobenzene-1,2-diol dehydrogenase</fullName>
        <ecNumber evidence="4">1.1.1.179</ecNumber>
        <ecNumber evidence="3">1.3.1.20</ecNumber>
    </recommendedName>
    <alternativeName>
        <fullName evidence="8">D-xylose 1-dehydrogenase</fullName>
    </alternativeName>
    <alternativeName>
        <fullName evidence="7">D-xylose-NADP dehydrogenase</fullName>
    </alternativeName>
    <alternativeName>
        <fullName evidence="6">Dimeric dihydrodiol dehydrogenase</fullName>
    </alternativeName>
</protein>
<dbReference type="InterPro" id="IPR000683">
    <property type="entry name" value="Gfo/Idh/MocA-like_OxRdtase_N"/>
</dbReference>
<dbReference type="EC" id="1.1.1.179" evidence="4"/>
<dbReference type="Pfam" id="PF22725">
    <property type="entry name" value="GFO_IDH_MocA_C3"/>
    <property type="match status" value="1"/>
</dbReference>
<comment type="catalytic activity">
    <reaction evidence="10">
        <text>D-xylose + NADP(+) = D-xylono-1,5-lactone + NADPH + H(+)</text>
        <dbReference type="Rhea" id="RHEA:22000"/>
        <dbReference type="ChEBI" id="CHEBI:15378"/>
        <dbReference type="ChEBI" id="CHEBI:15867"/>
        <dbReference type="ChEBI" id="CHEBI:53455"/>
        <dbReference type="ChEBI" id="CHEBI:57783"/>
        <dbReference type="ChEBI" id="CHEBI:58349"/>
        <dbReference type="EC" id="1.1.1.179"/>
    </reaction>
</comment>
<evidence type="ECO:0000256" key="1">
    <source>
        <dbReference type="ARBA" id="ARBA00010928"/>
    </source>
</evidence>
<dbReference type="KEGG" id="dvi:6628955"/>
<evidence type="ECO:0000313" key="14">
    <source>
        <dbReference type="Proteomes" id="UP000008792"/>
    </source>
</evidence>
<dbReference type="SMR" id="B4LQX4"/>
<dbReference type="EMBL" id="CH940649">
    <property type="protein sequence ID" value="EDW64513.2"/>
    <property type="molecule type" value="Genomic_DNA"/>
</dbReference>
<dbReference type="InParanoid" id="B4LQX4"/>
<dbReference type="PANTHER" id="PTHR22604:SF105">
    <property type="entry name" value="TRANS-1,2-DIHYDROBENZENE-1,2-DIOL DEHYDROGENASE"/>
    <property type="match status" value="1"/>
</dbReference>
<evidence type="ECO:0000259" key="12">
    <source>
        <dbReference type="Pfam" id="PF22725"/>
    </source>
</evidence>
<keyword evidence="14" id="KW-1185">Reference proteome</keyword>
<evidence type="ECO:0000256" key="10">
    <source>
        <dbReference type="ARBA" id="ARBA00049233"/>
    </source>
</evidence>
<dbReference type="InterPro" id="IPR055170">
    <property type="entry name" value="GFO_IDH_MocA-like_dom"/>
</dbReference>
<evidence type="ECO:0000313" key="13">
    <source>
        <dbReference type="EMBL" id="EDW64513.2"/>
    </source>
</evidence>
<dbReference type="STRING" id="7244.B4LQX4"/>
<feature type="domain" description="GFO/IDH/MocA-like oxidoreductase" evidence="12">
    <location>
        <begin position="193"/>
        <end position="300"/>
    </location>
</feature>
<dbReference type="Proteomes" id="UP000008792">
    <property type="component" value="Unassembled WGS sequence"/>
</dbReference>
<dbReference type="HOGENOM" id="CLU_023194_7_2_1"/>
<dbReference type="Gene3D" id="3.30.360.10">
    <property type="entry name" value="Dihydrodipicolinate Reductase, domain 2"/>
    <property type="match status" value="1"/>
</dbReference>
<dbReference type="SUPFAM" id="SSF51735">
    <property type="entry name" value="NAD(P)-binding Rossmann-fold domains"/>
    <property type="match status" value="1"/>
</dbReference>
<dbReference type="GO" id="GO:0000166">
    <property type="term" value="F:nucleotide binding"/>
    <property type="evidence" value="ECO:0007669"/>
    <property type="project" value="InterPro"/>
</dbReference>
<name>B4LQX4_DROVI</name>
<accession>B4LQX4</accession>
<dbReference type="PANTHER" id="PTHR22604">
    <property type="entry name" value="OXIDOREDUCTASES"/>
    <property type="match status" value="1"/>
</dbReference>
<dbReference type="AlphaFoldDB" id="B4LQX4"/>
<evidence type="ECO:0000256" key="5">
    <source>
        <dbReference type="ARBA" id="ARBA00040603"/>
    </source>
</evidence>
<evidence type="ECO:0000256" key="3">
    <source>
        <dbReference type="ARBA" id="ARBA00038853"/>
    </source>
</evidence>
<dbReference type="Pfam" id="PF01408">
    <property type="entry name" value="GFO_IDH_MocA"/>
    <property type="match status" value="1"/>
</dbReference>
<dbReference type="OrthoDB" id="2129491at2759"/>
<dbReference type="Gene3D" id="3.40.50.720">
    <property type="entry name" value="NAD(P)-binding Rossmann-like Domain"/>
    <property type="match status" value="1"/>
</dbReference>
<evidence type="ECO:0000256" key="9">
    <source>
        <dbReference type="ARBA" id="ARBA00047423"/>
    </source>
</evidence>
<evidence type="ECO:0000256" key="8">
    <source>
        <dbReference type="ARBA" id="ARBA00043025"/>
    </source>
</evidence>
<feature type="domain" description="Gfo/Idh/MocA-like oxidoreductase N-terminal" evidence="11">
    <location>
        <begin position="81"/>
        <end position="178"/>
    </location>
</feature>
<dbReference type="eggNOG" id="KOG2741">
    <property type="taxonomic scope" value="Eukaryota"/>
</dbReference>
<evidence type="ECO:0000256" key="4">
    <source>
        <dbReference type="ARBA" id="ARBA00038984"/>
    </source>
</evidence>
<evidence type="ECO:0000256" key="2">
    <source>
        <dbReference type="ARBA" id="ARBA00023002"/>
    </source>
</evidence>
<proteinExistence type="inferred from homology"/>
<dbReference type="GO" id="GO:0047837">
    <property type="term" value="F:D-xylose 1-dehydrogenase (NADP+) activity"/>
    <property type="evidence" value="ECO:0007669"/>
    <property type="project" value="UniProtKB-EC"/>
</dbReference>
<dbReference type="FunCoup" id="B4LQX4">
    <property type="interactions" value="70"/>
</dbReference>
<evidence type="ECO:0000256" key="6">
    <source>
        <dbReference type="ARBA" id="ARBA00042926"/>
    </source>
</evidence>